<feature type="compositionally biased region" description="Polar residues" evidence="1">
    <location>
        <begin position="73"/>
        <end position="82"/>
    </location>
</feature>
<name>A0ABQ9W8N5_SAGOE</name>
<gene>
    <name evidence="2" type="primary">BDP1_9</name>
    <name evidence="2" type="ORF">P7K49_004865</name>
</gene>
<keyword evidence="3" id="KW-1185">Reference proteome</keyword>
<feature type="compositionally biased region" description="Polar residues" evidence="1">
    <location>
        <begin position="7"/>
        <end position="18"/>
    </location>
</feature>
<dbReference type="EMBL" id="JASSZA010000002">
    <property type="protein sequence ID" value="KAK2117978.1"/>
    <property type="molecule type" value="Genomic_DNA"/>
</dbReference>
<feature type="non-terminal residue" evidence="2">
    <location>
        <position position="82"/>
    </location>
</feature>
<evidence type="ECO:0000313" key="3">
    <source>
        <dbReference type="Proteomes" id="UP001266305"/>
    </source>
</evidence>
<feature type="compositionally biased region" description="Basic and acidic residues" evidence="1">
    <location>
        <begin position="55"/>
        <end position="72"/>
    </location>
</feature>
<evidence type="ECO:0000313" key="2">
    <source>
        <dbReference type="EMBL" id="KAK2117978.1"/>
    </source>
</evidence>
<sequence>SPKGQDTFPTSGSTLTTPEHQKEQVEPDFQSIVSKSPDTCIDKNVPQLPQNEMFVSDKEERTDAAPKSEQMDKTSSSKAPLS</sequence>
<reference evidence="2 3" key="1">
    <citation type="submission" date="2023-05" db="EMBL/GenBank/DDBJ databases">
        <title>B98-5 Cell Line De Novo Hybrid Assembly: An Optical Mapping Approach.</title>
        <authorList>
            <person name="Kananen K."/>
            <person name="Auerbach J.A."/>
            <person name="Kautto E."/>
            <person name="Blachly J.S."/>
        </authorList>
    </citation>
    <scope>NUCLEOTIDE SEQUENCE [LARGE SCALE GENOMIC DNA]</scope>
    <source>
        <strain evidence="2">B95-8</strain>
        <tissue evidence="2">Cell line</tissue>
    </source>
</reference>
<evidence type="ECO:0000256" key="1">
    <source>
        <dbReference type="SAM" id="MobiDB-lite"/>
    </source>
</evidence>
<feature type="region of interest" description="Disordered" evidence="1">
    <location>
        <begin position="1"/>
        <end position="82"/>
    </location>
</feature>
<organism evidence="2 3">
    <name type="scientific">Saguinus oedipus</name>
    <name type="common">Cotton-top tamarin</name>
    <name type="synonym">Oedipomidas oedipus</name>
    <dbReference type="NCBI Taxonomy" id="9490"/>
    <lineage>
        <taxon>Eukaryota</taxon>
        <taxon>Metazoa</taxon>
        <taxon>Chordata</taxon>
        <taxon>Craniata</taxon>
        <taxon>Vertebrata</taxon>
        <taxon>Euteleostomi</taxon>
        <taxon>Mammalia</taxon>
        <taxon>Eutheria</taxon>
        <taxon>Euarchontoglires</taxon>
        <taxon>Primates</taxon>
        <taxon>Haplorrhini</taxon>
        <taxon>Platyrrhini</taxon>
        <taxon>Cebidae</taxon>
        <taxon>Callitrichinae</taxon>
        <taxon>Saguinus</taxon>
    </lineage>
</organism>
<accession>A0ABQ9W8N5</accession>
<proteinExistence type="predicted"/>
<protein>
    <submittedName>
        <fullName evidence="2">Transcription factor TFIIIB component B</fullName>
    </submittedName>
</protein>
<comment type="caution">
    <text evidence="2">The sequence shown here is derived from an EMBL/GenBank/DDBJ whole genome shotgun (WGS) entry which is preliminary data.</text>
</comment>
<feature type="non-terminal residue" evidence="2">
    <location>
        <position position="1"/>
    </location>
</feature>
<dbReference type="Proteomes" id="UP001266305">
    <property type="component" value="Unassembled WGS sequence"/>
</dbReference>